<keyword evidence="1" id="KW-0812">Transmembrane</keyword>
<evidence type="ECO:0000313" key="2">
    <source>
        <dbReference type="EMBL" id="VVA97519.1"/>
    </source>
</evidence>
<protein>
    <submittedName>
        <fullName evidence="2">Uncharacterized protein</fullName>
    </submittedName>
</protein>
<reference evidence="2" key="1">
    <citation type="submission" date="2019-07" db="EMBL/GenBank/DDBJ databases">
        <authorList>
            <person name="Dittberner H."/>
        </authorList>
    </citation>
    <scope>NUCLEOTIDE SEQUENCE [LARGE SCALE GENOMIC DNA]</scope>
</reference>
<evidence type="ECO:0000313" key="3">
    <source>
        <dbReference type="Proteomes" id="UP000489600"/>
    </source>
</evidence>
<dbReference type="EMBL" id="CABITT030000003">
    <property type="protein sequence ID" value="VVA97519.1"/>
    <property type="molecule type" value="Genomic_DNA"/>
</dbReference>
<gene>
    <name evidence="2" type="ORF">ANE_LOCUS7964</name>
</gene>
<sequence length="164" mass="18068">MFSYINKCIIHNDIHSVHPSRVSLPNSRIETITINHISDAGEVAACRRRTVGPTTSVLCPYSNVMAVVGSLSLLFFHFGHHMRRKTTTVGPGAVYTLPRRRVRSSASVVGNLLTSGSEFLSVLNRSLVLMNAGNIQPLLIETAAPPLQITIVFFLLRFVLNFIP</sequence>
<name>A0A565B9D0_9BRAS</name>
<feature type="transmembrane region" description="Helical" evidence="1">
    <location>
        <begin position="143"/>
        <end position="163"/>
    </location>
</feature>
<keyword evidence="1" id="KW-0472">Membrane</keyword>
<comment type="caution">
    <text evidence="2">The sequence shown here is derived from an EMBL/GenBank/DDBJ whole genome shotgun (WGS) entry which is preliminary data.</text>
</comment>
<proteinExistence type="predicted"/>
<accession>A0A565B9D0</accession>
<dbReference type="Proteomes" id="UP000489600">
    <property type="component" value="Unassembled WGS sequence"/>
</dbReference>
<organism evidence="2 3">
    <name type="scientific">Arabis nemorensis</name>
    <dbReference type="NCBI Taxonomy" id="586526"/>
    <lineage>
        <taxon>Eukaryota</taxon>
        <taxon>Viridiplantae</taxon>
        <taxon>Streptophyta</taxon>
        <taxon>Embryophyta</taxon>
        <taxon>Tracheophyta</taxon>
        <taxon>Spermatophyta</taxon>
        <taxon>Magnoliopsida</taxon>
        <taxon>eudicotyledons</taxon>
        <taxon>Gunneridae</taxon>
        <taxon>Pentapetalae</taxon>
        <taxon>rosids</taxon>
        <taxon>malvids</taxon>
        <taxon>Brassicales</taxon>
        <taxon>Brassicaceae</taxon>
        <taxon>Arabideae</taxon>
        <taxon>Arabis</taxon>
    </lineage>
</organism>
<evidence type="ECO:0000256" key="1">
    <source>
        <dbReference type="SAM" id="Phobius"/>
    </source>
</evidence>
<keyword evidence="3" id="KW-1185">Reference proteome</keyword>
<feature type="transmembrane region" description="Helical" evidence="1">
    <location>
        <begin position="61"/>
        <end position="78"/>
    </location>
</feature>
<keyword evidence="1" id="KW-1133">Transmembrane helix</keyword>
<dbReference type="AlphaFoldDB" id="A0A565B9D0"/>